<evidence type="ECO:0008006" key="3">
    <source>
        <dbReference type="Google" id="ProtNLM"/>
    </source>
</evidence>
<reference evidence="1 2" key="1">
    <citation type="submission" date="2020-04" db="EMBL/GenBank/DDBJ databases">
        <authorList>
            <person name="De Canck E."/>
        </authorList>
    </citation>
    <scope>NUCLEOTIDE SEQUENCE [LARGE SCALE GENOMIC DNA]</scope>
    <source>
        <strain evidence="1 2">LMG 27174</strain>
    </source>
</reference>
<organism evidence="1 2">
    <name type="scientific">Paraburkholderia rhynchosiae</name>
    <dbReference type="NCBI Taxonomy" id="487049"/>
    <lineage>
        <taxon>Bacteria</taxon>
        <taxon>Pseudomonadati</taxon>
        <taxon>Pseudomonadota</taxon>
        <taxon>Betaproteobacteria</taxon>
        <taxon>Burkholderiales</taxon>
        <taxon>Burkholderiaceae</taxon>
        <taxon>Paraburkholderia</taxon>
    </lineage>
</organism>
<dbReference type="SUPFAM" id="SSF52540">
    <property type="entry name" value="P-loop containing nucleoside triphosphate hydrolases"/>
    <property type="match status" value="1"/>
</dbReference>
<protein>
    <recommendedName>
        <fullName evidence="3">Recombinase RecA</fullName>
    </recommendedName>
</protein>
<accession>A0A6J5B462</accession>
<evidence type="ECO:0000313" key="2">
    <source>
        <dbReference type="Proteomes" id="UP000494205"/>
    </source>
</evidence>
<dbReference type="NCBIfam" id="NF033429">
    <property type="entry name" value="ImuA_translesion"/>
    <property type="match status" value="1"/>
</dbReference>
<proteinExistence type="predicted"/>
<dbReference type="EMBL" id="CADIJZ010000010">
    <property type="protein sequence ID" value="CAB3691049.1"/>
    <property type="molecule type" value="Genomic_DNA"/>
</dbReference>
<dbReference type="InterPro" id="IPR027417">
    <property type="entry name" value="P-loop_NTPase"/>
</dbReference>
<evidence type="ECO:0000313" key="1">
    <source>
        <dbReference type="EMBL" id="CAB3691049.1"/>
    </source>
</evidence>
<gene>
    <name evidence="1" type="ORF">LMG27174_03170</name>
</gene>
<dbReference type="AlphaFoldDB" id="A0A6J5B462"/>
<sequence length="265" mass="27861">MAGLTARGICGSHIPFSPVGYCTSIQVFQAMTNAAASPEAIHPSLWRASQLAHGRGRVIETGYPALSAELPGGGWPVGALVDLLVQHPGVGELRLLRPALSAAGDRPIALVQPPHTPDGLGLSYIGLSLDRMLRVKAPKTADALWSVEQILRAGSCGALVFWTQYAQSSSLRRLHLAAQSSETFFVMVRPLAAAQDASPALLRLALKPSADGLTVDIVKRRGPSCAEPLAVALQPTPVLLSRHARVSRGSPAEVATGSQRKEVLA</sequence>
<dbReference type="Proteomes" id="UP000494205">
    <property type="component" value="Unassembled WGS sequence"/>
</dbReference>
<name>A0A6J5B462_9BURK</name>
<dbReference type="Gene3D" id="3.40.50.300">
    <property type="entry name" value="P-loop containing nucleotide triphosphate hydrolases"/>
    <property type="match status" value="1"/>
</dbReference>
<dbReference type="InterPro" id="IPR047610">
    <property type="entry name" value="ImuA_translesion"/>
</dbReference>